<dbReference type="Gene3D" id="1.10.3210.30">
    <property type="match status" value="1"/>
</dbReference>
<dbReference type="Pfam" id="PF18019">
    <property type="entry name" value="Cas3_HD"/>
    <property type="match status" value="1"/>
</dbReference>
<feature type="domain" description="HD Cas3-type" evidence="11">
    <location>
        <begin position="10"/>
        <end position="256"/>
    </location>
</feature>
<keyword evidence="12" id="KW-0255">Endonuclease</keyword>
<evidence type="ECO:0000256" key="3">
    <source>
        <dbReference type="ARBA" id="ARBA00022722"/>
    </source>
</evidence>
<dbReference type="InterPro" id="IPR006474">
    <property type="entry name" value="Helicase_Cas3_CRISPR-ass_core"/>
</dbReference>
<organism evidence="12 13">
    <name type="scientific">Acinetobacter calcoaceticus</name>
    <dbReference type="NCBI Taxonomy" id="471"/>
    <lineage>
        <taxon>Bacteria</taxon>
        <taxon>Pseudomonadati</taxon>
        <taxon>Pseudomonadota</taxon>
        <taxon>Gammaproteobacteria</taxon>
        <taxon>Moraxellales</taxon>
        <taxon>Moraxellaceae</taxon>
        <taxon>Acinetobacter</taxon>
        <taxon>Acinetobacter calcoaceticus/baumannii complex</taxon>
    </lineage>
</organism>
<keyword evidence="4" id="KW-0479">Metal-binding</keyword>
<evidence type="ECO:0000256" key="9">
    <source>
        <dbReference type="ARBA" id="ARBA00023118"/>
    </source>
</evidence>
<keyword evidence="9" id="KW-0051">Antiviral defense</keyword>
<dbReference type="Proteomes" id="UP000294963">
    <property type="component" value="Unassembled WGS sequence"/>
</dbReference>
<evidence type="ECO:0000256" key="8">
    <source>
        <dbReference type="ARBA" id="ARBA00022840"/>
    </source>
</evidence>
<evidence type="ECO:0000256" key="6">
    <source>
        <dbReference type="ARBA" id="ARBA00022801"/>
    </source>
</evidence>
<keyword evidence="6" id="KW-0378">Hydrolase</keyword>
<evidence type="ECO:0000313" key="12">
    <source>
        <dbReference type="EMBL" id="TCM66642.1"/>
    </source>
</evidence>
<proteinExistence type="inferred from homology"/>
<dbReference type="InterPro" id="IPR054712">
    <property type="entry name" value="Cas3-like_dom"/>
</dbReference>
<keyword evidence="3" id="KW-0540">Nuclease</keyword>
<dbReference type="CDD" id="cd09641">
    <property type="entry name" value="Cas3''_I"/>
    <property type="match status" value="1"/>
</dbReference>
<dbReference type="GO" id="GO:0004386">
    <property type="term" value="F:helicase activity"/>
    <property type="evidence" value="ECO:0007669"/>
    <property type="project" value="UniProtKB-KW"/>
</dbReference>
<accession>A0A4R1XTR8</accession>
<dbReference type="SMART" id="SM00487">
    <property type="entry name" value="DEXDc"/>
    <property type="match status" value="1"/>
</dbReference>
<dbReference type="GO" id="GO:0004519">
    <property type="term" value="F:endonuclease activity"/>
    <property type="evidence" value="ECO:0007669"/>
    <property type="project" value="UniProtKB-KW"/>
</dbReference>
<dbReference type="GO" id="GO:0016787">
    <property type="term" value="F:hydrolase activity"/>
    <property type="evidence" value="ECO:0007669"/>
    <property type="project" value="UniProtKB-KW"/>
</dbReference>
<reference evidence="12 13" key="1">
    <citation type="submission" date="2019-03" db="EMBL/GenBank/DDBJ databases">
        <title>Genomic analyses of the natural microbiome of Caenorhabditis elegans.</title>
        <authorList>
            <person name="Samuel B."/>
        </authorList>
    </citation>
    <scope>NUCLEOTIDE SEQUENCE [LARGE SCALE GENOMIC DNA]</scope>
    <source>
        <strain evidence="12 13">JUb89</strain>
    </source>
</reference>
<evidence type="ECO:0000256" key="5">
    <source>
        <dbReference type="ARBA" id="ARBA00022741"/>
    </source>
</evidence>
<dbReference type="NCBIfam" id="TIGR01587">
    <property type="entry name" value="cas3_core"/>
    <property type="match status" value="1"/>
</dbReference>
<dbReference type="SUPFAM" id="SSF52540">
    <property type="entry name" value="P-loop containing nucleoside triphosphate hydrolases"/>
    <property type="match status" value="1"/>
</dbReference>
<comment type="caution">
    <text evidence="12">The sequence shown here is derived from an EMBL/GenBank/DDBJ whole genome shotgun (WGS) entry which is preliminary data.</text>
</comment>
<dbReference type="InterPro" id="IPR027417">
    <property type="entry name" value="P-loop_NTPase"/>
</dbReference>
<dbReference type="GO" id="GO:0051607">
    <property type="term" value="P:defense response to virus"/>
    <property type="evidence" value="ECO:0007669"/>
    <property type="project" value="UniProtKB-KW"/>
</dbReference>
<keyword evidence="5" id="KW-0547">Nucleotide-binding</keyword>
<evidence type="ECO:0000256" key="4">
    <source>
        <dbReference type="ARBA" id="ARBA00022723"/>
    </source>
</evidence>
<dbReference type="Gene3D" id="3.40.50.300">
    <property type="entry name" value="P-loop containing nucleotide triphosphate hydrolases"/>
    <property type="match status" value="1"/>
</dbReference>
<keyword evidence="8" id="KW-0067">ATP-binding</keyword>
<keyword evidence="13" id="KW-1185">Reference proteome</keyword>
<evidence type="ECO:0000256" key="7">
    <source>
        <dbReference type="ARBA" id="ARBA00022806"/>
    </source>
</evidence>
<dbReference type="Pfam" id="PF22590">
    <property type="entry name" value="Cas3-like_C_2"/>
    <property type="match status" value="1"/>
</dbReference>
<gene>
    <name evidence="12" type="ORF">EC844_11288</name>
</gene>
<dbReference type="GO" id="GO:0005524">
    <property type="term" value="F:ATP binding"/>
    <property type="evidence" value="ECO:0007669"/>
    <property type="project" value="UniProtKB-KW"/>
</dbReference>
<keyword evidence="7 12" id="KW-0347">Helicase</keyword>
<dbReference type="GO" id="GO:0003676">
    <property type="term" value="F:nucleic acid binding"/>
    <property type="evidence" value="ECO:0007669"/>
    <property type="project" value="InterPro"/>
</dbReference>
<dbReference type="EMBL" id="SLVJ01000012">
    <property type="protein sequence ID" value="TCM66642.1"/>
    <property type="molecule type" value="Genomic_DNA"/>
</dbReference>
<dbReference type="Pfam" id="PF00270">
    <property type="entry name" value="DEAD"/>
    <property type="match status" value="1"/>
</dbReference>
<evidence type="ECO:0000256" key="1">
    <source>
        <dbReference type="ARBA" id="ARBA00006847"/>
    </source>
</evidence>
<dbReference type="PROSITE" id="PS51192">
    <property type="entry name" value="HELICASE_ATP_BIND_1"/>
    <property type="match status" value="1"/>
</dbReference>
<name>A0A4R1XTR8_ACICA</name>
<evidence type="ECO:0000259" key="11">
    <source>
        <dbReference type="PROSITE" id="PS51643"/>
    </source>
</evidence>
<dbReference type="AlphaFoldDB" id="A0A4R1XTR8"/>
<dbReference type="NCBIfam" id="TIGR01596">
    <property type="entry name" value="cas3_HD"/>
    <property type="match status" value="1"/>
</dbReference>
<evidence type="ECO:0000313" key="13">
    <source>
        <dbReference type="Proteomes" id="UP000294963"/>
    </source>
</evidence>
<dbReference type="InterPro" id="IPR011545">
    <property type="entry name" value="DEAD/DEAH_box_helicase_dom"/>
</dbReference>
<dbReference type="GO" id="GO:0046872">
    <property type="term" value="F:metal ion binding"/>
    <property type="evidence" value="ECO:0007669"/>
    <property type="project" value="UniProtKB-KW"/>
</dbReference>
<evidence type="ECO:0000256" key="2">
    <source>
        <dbReference type="ARBA" id="ARBA00009046"/>
    </source>
</evidence>
<feature type="domain" description="Helicase ATP-binding" evidence="10">
    <location>
        <begin position="313"/>
        <end position="491"/>
    </location>
</feature>
<sequence length="889" mass="102328">MKAKKDEFYANTQLQPLAEHSFAIGYIAQQLFRKLVDDEFENLSKVAFLAGCLHDLGKLDPHFQEWVKKGKQKEPEDDGQHIDAKINGKDFTFENHPRHNEISLLIFNILEKQCKGLNNRQKESLQHVIYWHHAKPYRKKEWKGLVDIYSNLNKNIEFSGFEKLFNDSIFFLEKINGISEIYRNNILKTFAPWKGQNIKSDLNDFLAKIQGIETPSFKTYTIKKGADINFSNLCLEIKVNAEHNLLRACVISADRLVSKLEAQDLEDYVYQQRLEELLVDEQDTLFDLTAHLDATSSMFPNSERTPKQDEVADKLAKLPGVAVLAGPAGCGKTKIALEWAKLKGAKKIIWICPRVQVCQSIFFELTKNYLPNVNVEVVTGDHKYTNIWGKETHFKKYFSGDVVVTTIDQILGSIVTHTKVDGLLHFMKAHIIFDEYHEYTNMDIFNLLFSELIANKNMRKLNDKRVLLVSATPPYHFLKSIIGVEIDGKYSNVVEMTSFNLSKYSVDFVDYDESMIENNPFYLNYSKKTFVISNTAQQAQLSFLYQKNNENCVLYHSKFKRKDKEKWFEEVFESFKEHGSRKYTVLRSGPIVQASLNISCDFMLTEITSPENILQRIGRLDRFGTNSQVNILKVAVGNDFKLKKSIGPSSIFLDKLNILNTSKAWYKYLKETLSDESFQIIYIYKLYKEFYLSSLGASSVNEDMQKSIKQSINLVNEKIIDPVKVRVKNDQKCKPMISKKSLRGDSRFVQLAVLNVNDYNKPIFENYYACQSTCENATTFDHLTESLSSIRQTGLLKFIAQKHGTIDKTHPVEGIPVKKLPERCKVLESYSRDAEYPLYLSYIEDDLNKVGGTGIRHTEAIYYAVCDKQPIGVISLQKLQFLTAIHQEI</sequence>
<comment type="similarity">
    <text evidence="2">In the central section; belongs to the CRISPR-associated helicase Cas3 family.</text>
</comment>
<evidence type="ECO:0000259" key="10">
    <source>
        <dbReference type="PROSITE" id="PS51192"/>
    </source>
</evidence>
<protein>
    <submittedName>
        <fullName evidence="12">CRISPR-associated endonuclease/helicase Cas3</fullName>
    </submittedName>
</protein>
<dbReference type="InterPro" id="IPR006483">
    <property type="entry name" value="CRISPR-assoc_Cas3_HD"/>
</dbReference>
<comment type="similarity">
    <text evidence="1">In the N-terminal section; belongs to the CRISPR-associated nuclease Cas3-HD family.</text>
</comment>
<dbReference type="InterPro" id="IPR014001">
    <property type="entry name" value="Helicase_ATP-bd"/>
</dbReference>
<dbReference type="InterPro" id="IPR038257">
    <property type="entry name" value="CRISPR-assoc_Cas3_HD_sf"/>
</dbReference>
<dbReference type="PROSITE" id="PS51643">
    <property type="entry name" value="HD_CAS3"/>
    <property type="match status" value="1"/>
</dbReference>